<dbReference type="PANTHER" id="PTHR28589:SF1">
    <property type="entry name" value="SMALL RIBOSOMAL SUBUNIT PROTEIN MS34"/>
    <property type="match status" value="1"/>
</dbReference>
<keyword evidence="2" id="KW-1185">Reference proteome</keyword>
<evidence type="ECO:0000313" key="1">
    <source>
        <dbReference type="EMBL" id="MFH4979526.1"/>
    </source>
</evidence>
<dbReference type="AlphaFoldDB" id="A0ABD6EQ15"/>
<dbReference type="Pfam" id="PF16053">
    <property type="entry name" value="MRP-S34"/>
    <property type="match status" value="1"/>
</dbReference>
<name>A0ABD6EQ15_9BILA</name>
<reference evidence="1 2" key="1">
    <citation type="submission" date="2024-08" db="EMBL/GenBank/DDBJ databases">
        <title>Gnathostoma spinigerum genome.</title>
        <authorList>
            <person name="Gonzalez-Bertolin B."/>
            <person name="Monzon S."/>
            <person name="Zaballos A."/>
            <person name="Jimenez P."/>
            <person name="Dekumyoy P."/>
            <person name="Varona S."/>
            <person name="Cuesta I."/>
            <person name="Sumanam S."/>
            <person name="Adisakwattana P."/>
            <person name="Gasser R.B."/>
            <person name="Hernandez-Gonzalez A."/>
            <person name="Young N.D."/>
            <person name="Perteguer M.J."/>
        </authorList>
    </citation>
    <scope>NUCLEOTIDE SEQUENCE [LARGE SCALE GENOMIC DNA]</scope>
    <source>
        <strain evidence="1">AL3</strain>
        <tissue evidence="1">Liver</tissue>
    </source>
</reference>
<dbReference type="PANTHER" id="PTHR28589">
    <property type="entry name" value="28S RIBOSOMAL PROTEIN S34, MITOCHONDRIAL"/>
    <property type="match status" value="1"/>
</dbReference>
<accession>A0ABD6EQ15</accession>
<evidence type="ECO:0000313" key="2">
    <source>
        <dbReference type="Proteomes" id="UP001608902"/>
    </source>
</evidence>
<gene>
    <name evidence="1" type="ORF">AB6A40_006235</name>
</gene>
<proteinExistence type="predicted"/>
<sequence length="235" mass="27416">MPGAIKFIGNYDVTANGKFLWEILCQLRQLGVGRLVTKNEWGRKWPEQPSYLKIVRARPDMDRWLHSGKVWAEWTFRGRDLGLYEFSADLNRSDWRLIHKHEEASFTKCANPMKDFEIPDSMPTPPLQILLTKKYAKKNGLEYNKAWDRIPLELCLDAEHLALKPFFKMVKPKKLGRSIYEENDPDTWLDLYGAELPTKVEAWNIGPATLQHRFASSFTMKPTRRASLKSFENKS</sequence>
<dbReference type="Proteomes" id="UP001608902">
    <property type="component" value="Unassembled WGS sequence"/>
</dbReference>
<dbReference type="EMBL" id="JBGFUD010004306">
    <property type="protein sequence ID" value="MFH4979526.1"/>
    <property type="molecule type" value="Genomic_DNA"/>
</dbReference>
<dbReference type="InterPro" id="IPR032053">
    <property type="entry name" value="Ribosomal_mS34"/>
</dbReference>
<protein>
    <submittedName>
        <fullName evidence="1">Uncharacterized protein</fullName>
    </submittedName>
</protein>
<organism evidence="1 2">
    <name type="scientific">Gnathostoma spinigerum</name>
    <dbReference type="NCBI Taxonomy" id="75299"/>
    <lineage>
        <taxon>Eukaryota</taxon>
        <taxon>Metazoa</taxon>
        <taxon>Ecdysozoa</taxon>
        <taxon>Nematoda</taxon>
        <taxon>Chromadorea</taxon>
        <taxon>Rhabditida</taxon>
        <taxon>Spirurina</taxon>
        <taxon>Gnathostomatomorpha</taxon>
        <taxon>Gnathostomatoidea</taxon>
        <taxon>Gnathostomatidae</taxon>
        <taxon>Gnathostoma</taxon>
    </lineage>
</organism>
<comment type="caution">
    <text evidence="1">The sequence shown here is derived from an EMBL/GenBank/DDBJ whole genome shotgun (WGS) entry which is preliminary data.</text>
</comment>